<evidence type="ECO:0008006" key="3">
    <source>
        <dbReference type="Google" id="ProtNLM"/>
    </source>
</evidence>
<dbReference type="Gene3D" id="3.40.50.300">
    <property type="entry name" value="P-loop containing nucleotide triphosphate hydrolases"/>
    <property type="match status" value="1"/>
</dbReference>
<evidence type="ECO:0000313" key="1">
    <source>
        <dbReference type="EMBL" id="MBK5928438.1"/>
    </source>
</evidence>
<keyword evidence="2" id="KW-1185">Reference proteome</keyword>
<sequence>MSRDRFRAEIAAARALLQAHGLDAPAGTGVPAVPLPGLLAQCRALVHDSAAQPPAPVRTLHHFACTGGTLIGRCLGALPNVRLLSEVDPLSTLGDTGKERFFPSDLPSLARAGTRPPGPEVLEEVFLAGLSVLQTDCRRQGLDLVLRDHAHSHFCTGPAIPERPGLREIVGRAHPVRSAVTVRHPFESWLSLLDRGWLHFAPATVAQYALRYHAFLDHHAGLEILRYEDFLADPEGGVQRLCALLELAYDPGFRLVLPAIRLSGDSGRRGDRIAPRPRRAHSPEQIEAALAAPAFTDLLDRLGYTLER</sequence>
<dbReference type="InterPro" id="IPR027417">
    <property type="entry name" value="P-loop_NTPase"/>
</dbReference>
<name>A0A934WKD3_9RHOB</name>
<protein>
    <recommendedName>
        <fullName evidence="3">Sulfotransferase family protein</fullName>
    </recommendedName>
</protein>
<dbReference type="EMBL" id="NHSD01000305">
    <property type="protein sequence ID" value="MBK5928438.1"/>
    <property type="molecule type" value="Genomic_DNA"/>
</dbReference>
<organism evidence="1 2">
    <name type="scientific">Rhodobaculum claviforme</name>
    <dbReference type="NCBI Taxonomy" id="1549854"/>
    <lineage>
        <taxon>Bacteria</taxon>
        <taxon>Pseudomonadati</taxon>
        <taxon>Pseudomonadota</taxon>
        <taxon>Alphaproteobacteria</taxon>
        <taxon>Rhodobacterales</taxon>
        <taxon>Paracoccaceae</taxon>
        <taxon>Rhodobaculum</taxon>
    </lineage>
</organism>
<evidence type="ECO:0000313" key="2">
    <source>
        <dbReference type="Proteomes" id="UP000706333"/>
    </source>
</evidence>
<reference evidence="1" key="2">
    <citation type="journal article" date="2020" name="Microorganisms">
        <title>Osmotic Adaptation and Compatible Solute Biosynthesis of Phototrophic Bacteria as Revealed from Genome Analyses.</title>
        <authorList>
            <person name="Imhoff J.F."/>
            <person name="Rahn T."/>
            <person name="Kunzel S."/>
            <person name="Keller A."/>
            <person name="Neulinger S.C."/>
        </authorList>
    </citation>
    <scope>NUCLEOTIDE SEQUENCE</scope>
    <source>
        <strain evidence="1">LMG 28126</strain>
    </source>
</reference>
<comment type="caution">
    <text evidence="1">The sequence shown here is derived from an EMBL/GenBank/DDBJ whole genome shotgun (WGS) entry which is preliminary data.</text>
</comment>
<dbReference type="SUPFAM" id="SSF52540">
    <property type="entry name" value="P-loop containing nucleoside triphosphate hydrolases"/>
    <property type="match status" value="1"/>
</dbReference>
<reference evidence="1" key="1">
    <citation type="submission" date="2017-05" db="EMBL/GenBank/DDBJ databases">
        <authorList>
            <person name="Imhoff J.F."/>
            <person name="Rahn T."/>
            <person name="Kuenzel S."/>
            <person name="Neulinger S.C."/>
        </authorList>
    </citation>
    <scope>NUCLEOTIDE SEQUENCE</scope>
    <source>
        <strain evidence="1">LMG 28126</strain>
    </source>
</reference>
<gene>
    <name evidence="1" type="ORF">CCR87_14040</name>
</gene>
<proteinExistence type="predicted"/>
<accession>A0A934WKD3</accession>
<dbReference type="AlphaFoldDB" id="A0A934WKD3"/>
<dbReference type="Proteomes" id="UP000706333">
    <property type="component" value="Unassembled WGS sequence"/>
</dbReference>
<dbReference type="RefSeq" id="WP_201158202.1">
    <property type="nucleotide sequence ID" value="NZ_NHSD01000305.1"/>
</dbReference>